<organism evidence="1 2">
    <name type="scientific">Microlunatus phosphovorus (strain ATCC 700054 / DSM 10555 / JCM 9379 / NBRC 101784 / NCIMB 13414 / VKM Ac-1990 / NM-1)</name>
    <dbReference type="NCBI Taxonomy" id="1032480"/>
    <lineage>
        <taxon>Bacteria</taxon>
        <taxon>Bacillati</taxon>
        <taxon>Actinomycetota</taxon>
        <taxon>Actinomycetes</taxon>
        <taxon>Propionibacteriales</taxon>
        <taxon>Propionibacteriaceae</taxon>
        <taxon>Microlunatus</taxon>
    </lineage>
</organism>
<dbReference type="HOGENOM" id="CLU_1904324_0_0_11"/>
<gene>
    <name evidence="1" type="ordered locus">MLP_48390</name>
</gene>
<proteinExistence type="predicted"/>
<dbReference type="EMBL" id="AP012204">
    <property type="protein sequence ID" value="BAK37853.1"/>
    <property type="molecule type" value="Genomic_DNA"/>
</dbReference>
<accession>F5XFB5</accession>
<reference evidence="1 2" key="1">
    <citation type="submission" date="2011-05" db="EMBL/GenBank/DDBJ databases">
        <title>Whole genome sequence of Microlunatus phosphovorus NM-1.</title>
        <authorList>
            <person name="Hosoyama A."/>
            <person name="Sasaki K."/>
            <person name="Harada T."/>
            <person name="Igarashi R."/>
            <person name="Kawakoshi A."/>
            <person name="Sasagawa M."/>
            <person name="Fukada J."/>
            <person name="Nakamura S."/>
            <person name="Katano Y."/>
            <person name="Hanada S."/>
            <person name="Kamagata Y."/>
            <person name="Nakamura N."/>
            <person name="Yamazaki S."/>
            <person name="Fujita N."/>
        </authorList>
    </citation>
    <scope>NUCLEOTIDE SEQUENCE [LARGE SCALE GENOMIC DNA]</scope>
    <source>
        <strain evidence="2">ATCC 700054 / DSM 10555 / JCM 9379 / NBRC 101784 / NCIMB 13414 / VKM Ac-1990 / NM-1</strain>
    </source>
</reference>
<evidence type="ECO:0000313" key="2">
    <source>
        <dbReference type="Proteomes" id="UP000007947"/>
    </source>
</evidence>
<keyword evidence="2" id="KW-1185">Reference proteome</keyword>
<dbReference type="Proteomes" id="UP000007947">
    <property type="component" value="Chromosome"/>
</dbReference>
<dbReference type="KEGG" id="mph:MLP_48390"/>
<name>F5XFB5_MICPN</name>
<protein>
    <submittedName>
        <fullName evidence="1">Uncharacterized protein</fullName>
    </submittedName>
</protein>
<evidence type="ECO:0000313" key="1">
    <source>
        <dbReference type="EMBL" id="BAK37853.1"/>
    </source>
</evidence>
<dbReference type="AlphaFoldDB" id="F5XFB5"/>
<sequence length="133" mass="13658">MPSTALPARSAELVRNQYVASGSSPTTTRLCARVASESTAEITSLPAERPTLTDPFVGSSVDHSTRAVPSGNGVITGVVNLPDAQTLSAAEMLAAVAISTKSRACAAQTVSVSVRYRLRIAAAGVKRPPIPPT</sequence>